<proteinExistence type="predicted"/>
<organism evidence="2 3">
    <name type="scientific">Trichinella nelsoni</name>
    <dbReference type="NCBI Taxonomy" id="6336"/>
    <lineage>
        <taxon>Eukaryota</taxon>
        <taxon>Metazoa</taxon>
        <taxon>Ecdysozoa</taxon>
        <taxon>Nematoda</taxon>
        <taxon>Enoplea</taxon>
        <taxon>Dorylaimia</taxon>
        <taxon>Trichinellida</taxon>
        <taxon>Trichinellidae</taxon>
        <taxon>Trichinella</taxon>
    </lineage>
</organism>
<feature type="region of interest" description="Disordered" evidence="1">
    <location>
        <begin position="1"/>
        <end position="35"/>
    </location>
</feature>
<reference evidence="2 3" key="1">
    <citation type="submission" date="2015-01" db="EMBL/GenBank/DDBJ databases">
        <title>Evolution of Trichinella species and genotypes.</title>
        <authorList>
            <person name="Korhonen P.K."/>
            <person name="Edoardo P."/>
            <person name="Giuseppe L.R."/>
            <person name="Gasser R.B."/>
        </authorList>
    </citation>
    <scope>NUCLEOTIDE SEQUENCE [LARGE SCALE GENOMIC DNA]</scope>
    <source>
        <strain evidence="2">ISS37</strain>
    </source>
</reference>
<evidence type="ECO:0000256" key="1">
    <source>
        <dbReference type="SAM" id="MobiDB-lite"/>
    </source>
</evidence>
<gene>
    <name evidence="2" type="ORF">T07_10659</name>
</gene>
<evidence type="ECO:0000313" key="3">
    <source>
        <dbReference type="Proteomes" id="UP000054630"/>
    </source>
</evidence>
<feature type="compositionally biased region" description="Acidic residues" evidence="1">
    <location>
        <begin position="18"/>
        <end position="35"/>
    </location>
</feature>
<accession>A0A0V0R9Z9</accession>
<name>A0A0V0R9Z9_9BILA</name>
<comment type="caution">
    <text evidence="2">The sequence shown here is derived from an EMBL/GenBank/DDBJ whole genome shotgun (WGS) entry which is preliminary data.</text>
</comment>
<evidence type="ECO:0000313" key="2">
    <source>
        <dbReference type="EMBL" id="KRX11316.1"/>
    </source>
</evidence>
<feature type="non-terminal residue" evidence="2">
    <location>
        <position position="35"/>
    </location>
</feature>
<sequence>MSITGSDNDSFLDILNDSPEESDIGSDSDSDYVEK</sequence>
<dbReference type="Proteomes" id="UP000054630">
    <property type="component" value="Unassembled WGS sequence"/>
</dbReference>
<keyword evidence="3" id="KW-1185">Reference proteome</keyword>
<protein>
    <submittedName>
        <fullName evidence="2">Uncharacterized protein</fullName>
    </submittedName>
</protein>
<dbReference type="EMBL" id="JYDL01002564">
    <property type="protein sequence ID" value="KRX11316.1"/>
    <property type="molecule type" value="Genomic_DNA"/>
</dbReference>
<dbReference type="AlphaFoldDB" id="A0A0V0R9Z9"/>